<name>A0AA88EL42_FICCA</name>
<evidence type="ECO:0000313" key="2">
    <source>
        <dbReference type="EMBL" id="GMN71888.1"/>
    </source>
</evidence>
<feature type="region of interest" description="Disordered" evidence="1">
    <location>
        <begin position="1"/>
        <end position="34"/>
    </location>
</feature>
<accession>A0AA88EL42</accession>
<evidence type="ECO:0000256" key="1">
    <source>
        <dbReference type="SAM" id="MobiDB-lite"/>
    </source>
</evidence>
<dbReference type="AlphaFoldDB" id="A0AA88EL42"/>
<dbReference type="Proteomes" id="UP001187192">
    <property type="component" value="Unassembled WGS sequence"/>
</dbReference>
<comment type="caution">
    <text evidence="3">The sequence shown here is derived from an EMBL/GenBank/DDBJ whole genome shotgun (WGS) entry which is preliminary data.</text>
</comment>
<sequence length="63" mass="7161">MSVIKSGGHQGERGKEESSPSAARASTKREFRALNRRFNQNNEINMDEGEWIEHQVLTRGKGF</sequence>
<protein>
    <submittedName>
        <fullName evidence="3">Uncharacterized protein</fullName>
    </submittedName>
</protein>
<organism evidence="3 4">
    <name type="scientific">Ficus carica</name>
    <name type="common">Common fig</name>
    <dbReference type="NCBI Taxonomy" id="3494"/>
    <lineage>
        <taxon>Eukaryota</taxon>
        <taxon>Viridiplantae</taxon>
        <taxon>Streptophyta</taxon>
        <taxon>Embryophyta</taxon>
        <taxon>Tracheophyta</taxon>
        <taxon>Spermatophyta</taxon>
        <taxon>Magnoliopsida</taxon>
        <taxon>eudicotyledons</taxon>
        <taxon>Gunneridae</taxon>
        <taxon>Pentapetalae</taxon>
        <taxon>rosids</taxon>
        <taxon>fabids</taxon>
        <taxon>Rosales</taxon>
        <taxon>Moraceae</taxon>
        <taxon>Ficeae</taxon>
        <taxon>Ficus</taxon>
    </lineage>
</organism>
<evidence type="ECO:0000313" key="4">
    <source>
        <dbReference type="Proteomes" id="UP001187192"/>
    </source>
</evidence>
<evidence type="ECO:0000313" key="3">
    <source>
        <dbReference type="EMBL" id="GMN71894.1"/>
    </source>
</evidence>
<proteinExistence type="predicted"/>
<gene>
    <name evidence="2" type="ORF">TIFTF001_054164</name>
    <name evidence="3" type="ORF">TIFTF001_054166</name>
</gene>
<keyword evidence="4" id="KW-1185">Reference proteome</keyword>
<dbReference type="EMBL" id="BTGU01014058">
    <property type="protein sequence ID" value="GMN71894.1"/>
    <property type="molecule type" value="Genomic_DNA"/>
</dbReference>
<reference evidence="3" key="1">
    <citation type="submission" date="2023-07" db="EMBL/GenBank/DDBJ databases">
        <title>draft genome sequence of fig (Ficus carica).</title>
        <authorList>
            <person name="Takahashi T."/>
            <person name="Nishimura K."/>
        </authorList>
    </citation>
    <scope>NUCLEOTIDE SEQUENCE</scope>
</reference>
<dbReference type="EMBL" id="BTGU01014057">
    <property type="protein sequence ID" value="GMN71888.1"/>
    <property type="molecule type" value="Genomic_DNA"/>
</dbReference>